<dbReference type="HOGENOM" id="CLU_094965_0_0_6"/>
<feature type="transmembrane region" description="Helical" evidence="1">
    <location>
        <begin position="100"/>
        <end position="123"/>
    </location>
</feature>
<dbReference type="InterPro" id="IPR021776">
    <property type="entry name" value="ActD"/>
</dbReference>
<keyword evidence="1" id="KW-0472">Membrane</keyword>
<name>A0A0E2Z2W7_9GAMM</name>
<comment type="caution">
    <text evidence="2">The sequence shown here is derived from an EMBL/GenBank/DDBJ whole genome shotgun (WGS) entry which is preliminary data.</text>
</comment>
<dbReference type="OrthoDB" id="9792475at2"/>
<evidence type="ECO:0000256" key="1">
    <source>
        <dbReference type="SAM" id="Phobius"/>
    </source>
</evidence>
<evidence type="ECO:0000313" key="2">
    <source>
        <dbReference type="EMBL" id="KFI19829.1"/>
    </source>
</evidence>
<dbReference type="PANTHER" id="PTHR40394:SF2">
    <property type="entry name" value="QUINOL:CYTOCHROME C OXIDOREDUCTASE MEMBRANE PROTEIN"/>
    <property type="match status" value="1"/>
</dbReference>
<dbReference type="AlphaFoldDB" id="A0A0E2Z2W7"/>
<reference evidence="2 3" key="1">
    <citation type="submission" date="2014-07" db="EMBL/GenBank/DDBJ databases">
        <title>Comparative analysis of Nitrosococcus oceani genome inventories of strains from Pacific and Atlantic gyres.</title>
        <authorList>
            <person name="Lim C.K."/>
            <person name="Wang L."/>
            <person name="Sayavedra-Soto L.A."/>
            <person name="Klotz M.G."/>
        </authorList>
    </citation>
    <scope>NUCLEOTIDE SEQUENCE [LARGE SCALE GENOMIC DNA]</scope>
    <source>
        <strain evidence="2 3">C-27</strain>
    </source>
</reference>
<accession>A0A0E2Z2W7</accession>
<evidence type="ECO:0000313" key="3">
    <source>
        <dbReference type="Proteomes" id="UP000028839"/>
    </source>
</evidence>
<proteinExistence type="predicted"/>
<keyword evidence="1" id="KW-0812">Transmembrane</keyword>
<feature type="transmembrane region" description="Helical" evidence="1">
    <location>
        <begin position="60"/>
        <end position="80"/>
    </location>
</feature>
<organism evidence="2 3">
    <name type="scientific">Nitrosococcus oceani C-27</name>
    <dbReference type="NCBI Taxonomy" id="314279"/>
    <lineage>
        <taxon>Bacteria</taxon>
        <taxon>Pseudomonadati</taxon>
        <taxon>Pseudomonadota</taxon>
        <taxon>Gammaproteobacteria</taxon>
        <taxon>Chromatiales</taxon>
        <taxon>Chromatiaceae</taxon>
        <taxon>Nitrosococcus</taxon>
    </lineage>
</organism>
<dbReference type="PANTHER" id="PTHR40394">
    <property type="entry name" value="LIPOPROTEIN-RELATED"/>
    <property type="match status" value="1"/>
</dbReference>
<protein>
    <submittedName>
        <fullName evidence="2">Membrane protein</fullName>
    </submittedName>
</protein>
<dbReference type="EMBL" id="JPGN01000036">
    <property type="protein sequence ID" value="KFI19829.1"/>
    <property type="molecule type" value="Genomic_DNA"/>
</dbReference>
<keyword evidence="1" id="KW-1133">Transmembrane helix</keyword>
<dbReference type="Proteomes" id="UP000028839">
    <property type="component" value="Unassembled WGS sequence"/>
</dbReference>
<dbReference type="Pfam" id="PF11821">
    <property type="entry name" value="ActD"/>
    <property type="match status" value="1"/>
</dbReference>
<sequence length="180" mass="20036">MNKIAIKNYGLMAEFETPELLVQAVRESRLNGYQAVEAYTPFPVEGLDEALGLRRDSLPFFALVGGCIGAVSIYFVEYYSATIDYPINSGGRPYHSWPAFIPPAVEMAILGAALAVVLGMLILNRLPKLRHPIFGVSQFDMAERDRFFLCISAHDPLFDENRAQRFLESLEPAGIHKVKG</sequence>
<gene>
    <name evidence="2" type="ORF">IB75_06475</name>
</gene>